<accession>A0A6J7D625</accession>
<proteinExistence type="predicted"/>
<evidence type="ECO:0000313" key="1">
    <source>
        <dbReference type="EMBL" id="CAB4862523.1"/>
    </source>
</evidence>
<name>A0A6J7D625_9ZZZZ</name>
<sequence length="250" mass="25964">MSADIDSSETSATTLGDHTDRRAALKKLAVGGAIAWTAPTLLSGVAHAAGVGTPKCIPKIDQPGFGPGGGVLGTTTWTYVGGGTIKNYRWNVSSVVNYQVPPLSSGPGVEGPCHCSPTAPVVQFQWKWTAAYKSGKTGSPYELSSSQTTWQTVTPGAYYSKTFPTSGNAFVEGNANSGSFNMYSSVSLSVRVVCAGLGAVKAYRCVTYVSTSVTPVFNTLNQVVNVNYSSPTTTYDTVFSGAQACSANLP</sequence>
<protein>
    <submittedName>
        <fullName evidence="1">Unannotated protein</fullName>
    </submittedName>
</protein>
<dbReference type="InterPro" id="IPR006311">
    <property type="entry name" value="TAT_signal"/>
</dbReference>
<reference evidence="1" key="1">
    <citation type="submission" date="2020-05" db="EMBL/GenBank/DDBJ databases">
        <authorList>
            <person name="Chiriac C."/>
            <person name="Salcher M."/>
            <person name="Ghai R."/>
            <person name="Kavagutti S V."/>
        </authorList>
    </citation>
    <scope>NUCLEOTIDE SEQUENCE</scope>
</reference>
<dbReference type="AlphaFoldDB" id="A0A6J7D625"/>
<dbReference type="EMBL" id="CAFBLP010000005">
    <property type="protein sequence ID" value="CAB4862523.1"/>
    <property type="molecule type" value="Genomic_DNA"/>
</dbReference>
<dbReference type="PROSITE" id="PS51318">
    <property type="entry name" value="TAT"/>
    <property type="match status" value="1"/>
</dbReference>
<organism evidence="1">
    <name type="scientific">freshwater metagenome</name>
    <dbReference type="NCBI Taxonomy" id="449393"/>
    <lineage>
        <taxon>unclassified sequences</taxon>
        <taxon>metagenomes</taxon>
        <taxon>ecological metagenomes</taxon>
    </lineage>
</organism>
<gene>
    <name evidence="1" type="ORF">UFOPK3376_00348</name>
</gene>